<accession>A0ABR6YMI3</accession>
<sequence>MQEGPDVHSQYSNRVIGGSSIDVSTWPTPDEGALSGDLRVLYFARKSAVTLFLQGFPAEHVKRITSLSLITRFAHLNGIKLRECESYFQHILGNTSTPSGVDIDRLATTLDEDLTTVQGVLGETINLGLGHDLSIVPEKVGDSVRYCERCASIGYHSYLHEYHWLARCPFHSTPLKIIHAPYKATTVQVRRYEALARLMQAACSYWPRTGSQSFEPKEYEGFRWLSSWAF</sequence>
<organism evidence="1 2">
    <name type="scientific">Undibacterium griseum</name>
    <dbReference type="NCBI Taxonomy" id="2762295"/>
    <lineage>
        <taxon>Bacteria</taxon>
        <taxon>Pseudomonadati</taxon>
        <taxon>Pseudomonadota</taxon>
        <taxon>Betaproteobacteria</taxon>
        <taxon>Burkholderiales</taxon>
        <taxon>Oxalobacteraceae</taxon>
        <taxon>Undibacterium</taxon>
    </lineage>
</organism>
<keyword evidence="2" id="KW-1185">Reference proteome</keyword>
<dbReference type="EMBL" id="JACOGC010000002">
    <property type="protein sequence ID" value="MBC3885111.1"/>
    <property type="molecule type" value="Genomic_DNA"/>
</dbReference>
<protein>
    <recommendedName>
        <fullName evidence="3">TniQ protein</fullName>
    </recommendedName>
</protein>
<dbReference type="Proteomes" id="UP000613113">
    <property type="component" value="Unassembled WGS sequence"/>
</dbReference>
<dbReference type="RefSeq" id="WP_186862650.1">
    <property type="nucleotide sequence ID" value="NZ_JACOGC010000002.1"/>
</dbReference>
<name>A0ABR6YMI3_9BURK</name>
<evidence type="ECO:0000313" key="1">
    <source>
        <dbReference type="EMBL" id="MBC3885111.1"/>
    </source>
</evidence>
<reference evidence="1 2" key="1">
    <citation type="submission" date="2020-08" db="EMBL/GenBank/DDBJ databases">
        <title>Novel species isolated from subtropical streams in China.</title>
        <authorList>
            <person name="Lu H."/>
        </authorList>
    </citation>
    <scope>NUCLEOTIDE SEQUENCE [LARGE SCALE GENOMIC DNA]</scope>
    <source>
        <strain evidence="1 2">FT31W</strain>
    </source>
</reference>
<proteinExistence type="predicted"/>
<evidence type="ECO:0008006" key="3">
    <source>
        <dbReference type="Google" id="ProtNLM"/>
    </source>
</evidence>
<evidence type="ECO:0000313" key="2">
    <source>
        <dbReference type="Proteomes" id="UP000613113"/>
    </source>
</evidence>
<gene>
    <name evidence="1" type="ORF">H8K27_08225</name>
</gene>
<comment type="caution">
    <text evidence="1">The sequence shown here is derived from an EMBL/GenBank/DDBJ whole genome shotgun (WGS) entry which is preliminary data.</text>
</comment>